<feature type="transmembrane region" description="Helical" evidence="8">
    <location>
        <begin position="383"/>
        <end position="400"/>
    </location>
</feature>
<dbReference type="FunFam" id="1.20.1250.20:FF:000284">
    <property type="entry name" value="Siderophore iron transporter mirB"/>
    <property type="match status" value="1"/>
</dbReference>
<evidence type="ECO:0000256" key="6">
    <source>
        <dbReference type="ARBA" id="ARBA00023136"/>
    </source>
</evidence>
<evidence type="ECO:0000313" key="10">
    <source>
        <dbReference type="Proteomes" id="UP001149074"/>
    </source>
</evidence>
<feature type="transmembrane region" description="Helical" evidence="8">
    <location>
        <begin position="143"/>
        <end position="159"/>
    </location>
</feature>
<feature type="transmembrane region" description="Helical" evidence="8">
    <location>
        <begin position="420"/>
        <end position="443"/>
    </location>
</feature>
<feature type="transmembrane region" description="Helical" evidence="8">
    <location>
        <begin position="259"/>
        <end position="279"/>
    </location>
</feature>
<dbReference type="GO" id="GO:0022857">
    <property type="term" value="F:transmembrane transporter activity"/>
    <property type="evidence" value="ECO:0007669"/>
    <property type="project" value="InterPro"/>
</dbReference>
<feature type="transmembrane region" description="Helical" evidence="8">
    <location>
        <begin position="516"/>
        <end position="536"/>
    </location>
</feature>
<keyword evidence="4 8" id="KW-0812">Transmembrane</keyword>
<dbReference type="EMBL" id="JAPQKI010000004">
    <property type="protein sequence ID" value="KAJ5103015.1"/>
    <property type="molecule type" value="Genomic_DNA"/>
</dbReference>
<dbReference type="GeneID" id="81355017"/>
<feature type="transmembrane region" description="Helical" evidence="8">
    <location>
        <begin position="475"/>
        <end position="495"/>
    </location>
</feature>
<dbReference type="OrthoDB" id="4078873at2759"/>
<dbReference type="Proteomes" id="UP001149074">
    <property type="component" value="Unassembled WGS sequence"/>
</dbReference>
<feature type="transmembrane region" description="Helical" evidence="8">
    <location>
        <begin position="227"/>
        <end position="247"/>
    </location>
</feature>
<evidence type="ECO:0000256" key="7">
    <source>
        <dbReference type="SAM" id="MobiDB-lite"/>
    </source>
</evidence>
<comment type="similarity">
    <text evidence="2">Belongs to the major facilitator superfamily.</text>
</comment>
<feature type="transmembrane region" description="Helical" evidence="8">
    <location>
        <begin position="343"/>
        <end position="363"/>
    </location>
</feature>
<comment type="subcellular location">
    <subcellularLocation>
        <location evidence="1">Membrane</location>
        <topology evidence="1">Multi-pass membrane protein</topology>
    </subcellularLocation>
</comment>
<evidence type="ECO:0000313" key="9">
    <source>
        <dbReference type="EMBL" id="KAJ5103015.1"/>
    </source>
</evidence>
<dbReference type="InterPro" id="IPR036259">
    <property type="entry name" value="MFS_trans_sf"/>
</dbReference>
<accession>A0A9W9FMM6</accession>
<evidence type="ECO:0000256" key="8">
    <source>
        <dbReference type="SAM" id="Phobius"/>
    </source>
</evidence>
<keyword evidence="5 8" id="KW-1133">Transmembrane helix</keyword>
<keyword evidence="3" id="KW-0813">Transport</keyword>
<organism evidence="9 10">
    <name type="scientific">Penicillium argentinense</name>
    <dbReference type="NCBI Taxonomy" id="1131581"/>
    <lineage>
        <taxon>Eukaryota</taxon>
        <taxon>Fungi</taxon>
        <taxon>Dikarya</taxon>
        <taxon>Ascomycota</taxon>
        <taxon>Pezizomycotina</taxon>
        <taxon>Eurotiomycetes</taxon>
        <taxon>Eurotiomycetidae</taxon>
        <taxon>Eurotiales</taxon>
        <taxon>Aspergillaceae</taxon>
        <taxon>Penicillium</taxon>
    </lineage>
</organism>
<dbReference type="Gene3D" id="1.20.1250.20">
    <property type="entry name" value="MFS general substrate transporter like domains"/>
    <property type="match status" value="2"/>
</dbReference>
<feature type="region of interest" description="Disordered" evidence="7">
    <location>
        <begin position="1"/>
        <end position="68"/>
    </location>
</feature>
<dbReference type="AlphaFoldDB" id="A0A9W9FMM6"/>
<dbReference type="InterPro" id="IPR011701">
    <property type="entry name" value="MFS"/>
</dbReference>
<dbReference type="SUPFAM" id="SSF103473">
    <property type="entry name" value="MFS general substrate transporter"/>
    <property type="match status" value="2"/>
</dbReference>
<sequence>MSNRGILRSRTAMSRWPWSRSKKEDVAAEGDGEAQLSGNERSEKEATTHPADSVAAPPPRYAEGPEAKDEMEAITNPEGVNLNAKRGLQKAEAAALVWGKKTVYGLLAWVWVCYMILALHQLILSNITPYVYSNLKTAPQITNAYIISSIIGGVLKLPLAKTLNLWGRAEGLCVSLLTYLLGMIILAAAPNPTAYATGYTIYFIGYDCIYLNLQIFVADTTGLRNRAWALAFSQTPFICTAFTGPLAVNSFLKTSGWRWAFGVFAIVTPFVFGPLAIVFKYYEKQAEKLGYYQKQSSGRTVGQSIIHYLYEFDVIGAFLLMAAFVLFLLPFSLITNGKSSYDSALFIAMVVIGFMLFFVFAAWERWGTRAHFIPWYLLKNSSVLGACLLSMLLFFSFDLWDTYFLQFLYVVYDLDFTQAGYIYNIYTIGSCFWSVPVGIFIYITKRFKYLCLFFGLPLMMLGSGLLIYFRGNDQSIGYIIMCQIFIAFAGGTLVIGEDMAVMAGGDREGIPMTLSLIMLFSSIGGAIGQAVCAAVYNNTFVDALRNALPDDMKSQAESLNIKGYLAQIKYPSGSPIREACAYAWGWSQRQNAIASTALLVLAIPCIMMWKNFNVDKKQNKGNVL</sequence>
<feature type="transmembrane region" description="Helical" evidence="8">
    <location>
        <begin position="308"/>
        <end position="331"/>
    </location>
</feature>
<evidence type="ECO:0000256" key="1">
    <source>
        <dbReference type="ARBA" id="ARBA00004141"/>
    </source>
</evidence>
<comment type="caution">
    <text evidence="9">The sequence shown here is derived from an EMBL/GenBank/DDBJ whole genome shotgun (WGS) entry which is preliminary data.</text>
</comment>
<reference evidence="9" key="1">
    <citation type="submission" date="2022-11" db="EMBL/GenBank/DDBJ databases">
        <authorList>
            <person name="Petersen C."/>
        </authorList>
    </citation>
    <scope>NUCLEOTIDE SEQUENCE</scope>
    <source>
        <strain evidence="9">IBT 30761</strain>
    </source>
</reference>
<proteinExistence type="inferred from homology"/>
<reference evidence="9" key="2">
    <citation type="journal article" date="2023" name="IMA Fungus">
        <title>Comparative genomic study of the Penicillium genus elucidates a diverse pangenome and 15 lateral gene transfer events.</title>
        <authorList>
            <person name="Petersen C."/>
            <person name="Sorensen T."/>
            <person name="Nielsen M.R."/>
            <person name="Sondergaard T.E."/>
            <person name="Sorensen J.L."/>
            <person name="Fitzpatrick D.A."/>
            <person name="Frisvad J.C."/>
            <person name="Nielsen K.L."/>
        </authorList>
    </citation>
    <scope>NUCLEOTIDE SEQUENCE</scope>
    <source>
        <strain evidence="9">IBT 30761</strain>
    </source>
</reference>
<feature type="transmembrane region" description="Helical" evidence="8">
    <location>
        <begin position="171"/>
        <end position="189"/>
    </location>
</feature>
<gene>
    <name evidence="9" type="ORF">N7532_003544</name>
</gene>
<feature type="transmembrane region" description="Helical" evidence="8">
    <location>
        <begin position="450"/>
        <end position="469"/>
    </location>
</feature>
<keyword evidence="6 8" id="KW-0472">Membrane</keyword>
<dbReference type="Pfam" id="PF07690">
    <property type="entry name" value="MFS_1"/>
    <property type="match status" value="1"/>
</dbReference>
<feature type="transmembrane region" description="Helical" evidence="8">
    <location>
        <begin position="195"/>
        <end position="215"/>
    </location>
</feature>
<dbReference type="PANTHER" id="PTHR23501">
    <property type="entry name" value="MAJOR FACILITATOR SUPERFAMILY"/>
    <property type="match status" value="1"/>
</dbReference>
<dbReference type="PANTHER" id="PTHR23501:SF107">
    <property type="entry name" value="TRANSPORTER, PUTATIVE (AFU_ORTHOLOGUE AFUA_7G04730)-RELATED"/>
    <property type="match status" value="1"/>
</dbReference>
<evidence type="ECO:0000256" key="4">
    <source>
        <dbReference type="ARBA" id="ARBA00022692"/>
    </source>
</evidence>
<feature type="transmembrane region" description="Helical" evidence="8">
    <location>
        <begin position="592"/>
        <end position="609"/>
    </location>
</feature>
<protein>
    <submittedName>
        <fullName evidence="9">Siderochrome iron transporter 2</fullName>
    </submittedName>
</protein>
<feature type="transmembrane region" description="Helical" evidence="8">
    <location>
        <begin position="103"/>
        <end position="123"/>
    </location>
</feature>
<keyword evidence="10" id="KW-1185">Reference proteome</keyword>
<dbReference type="GO" id="GO:0005886">
    <property type="term" value="C:plasma membrane"/>
    <property type="evidence" value="ECO:0007669"/>
    <property type="project" value="TreeGrafter"/>
</dbReference>
<dbReference type="RefSeq" id="XP_056476395.1">
    <property type="nucleotide sequence ID" value="XM_056616038.1"/>
</dbReference>
<name>A0A9W9FMM6_9EURO</name>
<evidence type="ECO:0000256" key="5">
    <source>
        <dbReference type="ARBA" id="ARBA00022989"/>
    </source>
</evidence>
<evidence type="ECO:0000256" key="3">
    <source>
        <dbReference type="ARBA" id="ARBA00022448"/>
    </source>
</evidence>
<evidence type="ECO:0000256" key="2">
    <source>
        <dbReference type="ARBA" id="ARBA00008335"/>
    </source>
</evidence>